<dbReference type="InterPro" id="IPR052336">
    <property type="entry name" value="MlaD_Phospholipid_Transporter"/>
</dbReference>
<evidence type="ECO:0000256" key="1">
    <source>
        <dbReference type="SAM" id="Coils"/>
    </source>
</evidence>
<feature type="domain" description="Mammalian cell entry C-terminal" evidence="3">
    <location>
        <begin position="137"/>
        <end position="280"/>
    </location>
</feature>
<accession>A0ABP7YD85</accession>
<dbReference type="RefSeq" id="WP_345018956.1">
    <property type="nucleotide sequence ID" value="NZ_BAABDO010000015.1"/>
</dbReference>
<evidence type="ECO:0000259" key="2">
    <source>
        <dbReference type="Pfam" id="PF02470"/>
    </source>
</evidence>
<reference evidence="5" key="1">
    <citation type="journal article" date="2019" name="Int. J. Syst. Evol. Microbiol.">
        <title>The Global Catalogue of Microorganisms (GCM) 10K type strain sequencing project: providing services to taxonomists for standard genome sequencing and annotation.</title>
        <authorList>
            <consortium name="The Broad Institute Genomics Platform"/>
            <consortium name="The Broad Institute Genome Sequencing Center for Infectious Disease"/>
            <person name="Wu L."/>
            <person name="Ma J."/>
        </authorList>
    </citation>
    <scope>NUCLEOTIDE SEQUENCE [LARGE SCALE GENOMIC DNA]</scope>
    <source>
        <strain evidence="5">JCM 17316</strain>
    </source>
</reference>
<organism evidence="4 5">
    <name type="scientific">Actinomadura keratinilytica</name>
    <dbReference type="NCBI Taxonomy" id="547461"/>
    <lineage>
        <taxon>Bacteria</taxon>
        <taxon>Bacillati</taxon>
        <taxon>Actinomycetota</taxon>
        <taxon>Actinomycetes</taxon>
        <taxon>Streptosporangiales</taxon>
        <taxon>Thermomonosporaceae</taxon>
        <taxon>Actinomadura</taxon>
    </lineage>
</organism>
<dbReference type="InterPro" id="IPR024516">
    <property type="entry name" value="Mce_C"/>
</dbReference>
<evidence type="ECO:0008006" key="6">
    <source>
        <dbReference type="Google" id="ProtNLM"/>
    </source>
</evidence>
<keyword evidence="1" id="KW-0175">Coiled coil</keyword>
<name>A0ABP7YD85_9ACTN</name>
<evidence type="ECO:0000313" key="4">
    <source>
        <dbReference type="EMBL" id="GAA4134448.1"/>
    </source>
</evidence>
<dbReference type="InterPro" id="IPR005693">
    <property type="entry name" value="Mce"/>
</dbReference>
<dbReference type="PANTHER" id="PTHR33371:SF15">
    <property type="entry name" value="LIPOPROTEIN LPRN"/>
    <property type="match status" value="1"/>
</dbReference>
<feature type="coiled-coil region" evidence="1">
    <location>
        <begin position="238"/>
        <end position="269"/>
    </location>
</feature>
<keyword evidence="5" id="KW-1185">Reference proteome</keyword>
<dbReference type="Proteomes" id="UP001500266">
    <property type="component" value="Unassembled WGS sequence"/>
</dbReference>
<evidence type="ECO:0000259" key="3">
    <source>
        <dbReference type="Pfam" id="PF11887"/>
    </source>
</evidence>
<comment type="caution">
    <text evidence="4">The sequence shown here is derived from an EMBL/GenBank/DDBJ whole genome shotgun (WGS) entry which is preliminary data.</text>
</comment>
<sequence length="354" mass="37610">MSARTPQHRRAARPRARRPLPAAVLAAPLAVVLAVGTGGCSLQTIGAPRGDMTLTATFDDVQSLVVGHSVQVADIRVGTVTGIRLAGYRSKVTMSLRGDRRIPVGTTATIARTSLLGENYVRLDLPPGRDMRTGPFLAGGAEIAQTSVQPDLEQISRRLGPLLAALGGQDLSTITNESATALDGKGRRLNTLIKKTAEVSDSYAAASRDLGRALDGLARIGGSLRQGQEQIDRLPGSVALATERLQADRAQLKRAIQQLTELARSVNAKVQARHAERLAVLLRRADELLAAAVRGGEDLKTLANAVLAFLRGPSVSYSGQALLFIWLKGFLPQPGTAQQAAEHRPFTELMGPRP</sequence>
<feature type="domain" description="Mce/MlaD" evidence="2">
    <location>
        <begin position="53"/>
        <end position="124"/>
    </location>
</feature>
<dbReference type="Pfam" id="PF02470">
    <property type="entry name" value="MlaD"/>
    <property type="match status" value="1"/>
</dbReference>
<dbReference type="PANTHER" id="PTHR33371">
    <property type="entry name" value="INTERMEMBRANE PHOSPHOLIPID TRANSPORT SYSTEM BINDING PROTEIN MLAD-RELATED"/>
    <property type="match status" value="1"/>
</dbReference>
<proteinExistence type="predicted"/>
<gene>
    <name evidence="4" type="ORF">GCM10022416_16170</name>
</gene>
<dbReference type="Pfam" id="PF11887">
    <property type="entry name" value="Mce4_CUP1"/>
    <property type="match status" value="1"/>
</dbReference>
<evidence type="ECO:0000313" key="5">
    <source>
        <dbReference type="Proteomes" id="UP001500266"/>
    </source>
</evidence>
<protein>
    <recommendedName>
        <fullName evidence="6">MCE family protein</fullName>
    </recommendedName>
</protein>
<dbReference type="EMBL" id="BAABDO010000015">
    <property type="protein sequence ID" value="GAA4134448.1"/>
    <property type="molecule type" value="Genomic_DNA"/>
</dbReference>
<dbReference type="InterPro" id="IPR003399">
    <property type="entry name" value="Mce/MlaD"/>
</dbReference>
<dbReference type="NCBIfam" id="TIGR00996">
    <property type="entry name" value="Mtu_fam_mce"/>
    <property type="match status" value="1"/>
</dbReference>